<proteinExistence type="predicted"/>
<name>T1FQ16_HELRO</name>
<sequence length="141" mass="16117">MLEVQMPGTCIRQLETPVPSEYYYGCVGIVVKEGIVQNPPHYMGQVPIYDDFKVFINQPYENLIEDAKTTHLGYKFQVLYQGQAVYSDKVDGEGYIEVGVDEAGNVLIVSPFGDSPKYENFIKFIIPCLYSRNIFFVFSQY</sequence>
<dbReference type="CTD" id="20210913"/>
<dbReference type="RefSeq" id="XP_009019221.1">
    <property type="nucleotide sequence ID" value="XM_009020973.1"/>
</dbReference>
<reference evidence="2" key="3">
    <citation type="submission" date="2015-06" db="UniProtKB">
        <authorList>
            <consortium name="EnsemblMetazoa"/>
        </authorList>
    </citation>
    <scope>IDENTIFICATION</scope>
</reference>
<dbReference type="Proteomes" id="UP000015101">
    <property type="component" value="Unassembled WGS sequence"/>
</dbReference>
<gene>
    <name evidence="2" type="primary">20210913</name>
    <name evidence="1" type="ORF">HELRODRAFT_188487</name>
</gene>
<reference evidence="3" key="1">
    <citation type="submission" date="2012-12" db="EMBL/GenBank/DDBJ databases">
        <authorList>
            <person name="Hellsten U."/>
            <person name="Grimwood J."/>
            <person name="Chapman J.A."/>
            <person name="Shapiro H."/>
            <person name="Aerts A."/>
            <person name="Otillar R.P."/>
            <person name="Terry A.Y."/>
            <person name="Boore J.L."/>
            <person name="Simakov O."/>
            <person name="Marletaz F."/>
            <person name="Cho S.-J."/>
            <person name="Edsinger-Gonzales E."/>
            <person name="Havlak P."/>
            <person name="Kuo D.-H."/>
            <person name="Larsson T."/>
            <person name="Lv J."/>
            <person name="Arendt D."/>
            <person name="Savage R."/>
            <person name="Osoegawa K."/>
            <person name="de Jong P."/>
            <person name="Lindberg D.R."/>
            <person name="Seaver E.C."/>
            <person name="Weisblat D.A."/>
            <person name="Putnam N.H."/>
            <person name="Grigoriev I.V."/>
            <person name="Rokhsar D.S."/>
        </authorList>
    </citation>
    <scope>NUCLEOTIDE SEQUENCE</scope>
</reference>
<accession>T1FQ16</accession>
<reference evidence="1 3" key="2">
    <citation type="journal article" date="2013" name="Nature">
        <title>Insights into bilaterian evolution from three spiralian genomes.</title>
        <authorList>
            <person name="Simakov O."/>
            <person name="Marletaz F."/>
            <person name="Cho S.J."/>
            <person name="Edsinger-Gonzales E."/>
            <person name="Havlak P."/>
            <person name="Hellsten U."/>
            <person name="Kuo D.H."/>
            <person name="Larsson T."/>
            <person name="Lv J."/>
            <person name="Arendt D."/>
            <person name="Savage R."/>
            <person name="Osoegawa K."/>
            <person name="de Jong P."/>
            <person name="Grimwood J."/>
            <person name="Chapman J.A."/>
            <person name="Shapiro H."/>
            <person name="Aerts A."/>
            <person name="Otillar R.P."/>
            <person name="Terry A.Y."/>
            <person name="Boore J.L."/>
            <person name="Grigoriev I.V."/>
            <person name="Lindberg D.R."/>
            <person name="Seaver E.C."/>
            <person name="Weisblat D.A."/>
            <person name="Putnam N.H."/>
            <person name="Rokhsar D.S."/>
        </authorList>
    </citation>
    <scope>NUCLEOTIDE SEQUENCE</scope>
</reference>
<evidence type="ECO:0000313" key="1">
    <source>
        <dbReference type="EMBL" id="ESO01813.1"/>
    </source>
</evidence>
<evidence type="ECO:0000313" key="2">
    <source>
        <dbReference type="EnsemblMetazoa" id="HelroP188487"/>
    </source>
</evidence>
<dbReference type="InParanoid" id="T1FQ16"/>
<protein>
    <submittedName>
        <fullName evidence="1 2">Uncharacterized protein</fullName>
    </submittedName>
</protein>
<dbReference type="EMBL" id="AMQM01000727">
    <property type="status" value="NOT_ANNOTATED_CDS"/>
    <property type="molecule type" value="Genomic_DNA"/>
</dbReference>
<dbReference type="EnsemblMetazoa" id="HelroT188487">
    <property type="protein sequence ID" value="HelroP188487"/>
    <property type="gene ID" value="HelroG188487"/>
</dbReference>
<dbReference type="EMBL" id="KB096742">
    <property type="protein sequence ID" value="ESO01813.1"/>
    <property type="molecule type" value="Genomic_DNA"/>
</dbReference>
<organism evidence="2 3">
    <name type="scientific">Helobdella robusta</name>
    <name type="common">Californian leech</name>
    <dbReference type="NCBI Taxonomy" id="6412"/>
    <lineage>
        <taxon>Eukaryota</taxon>
        <taxon>Metazoa</taxon>
        <taxon>Spiralia</taxon>
        <taxon>Lophotrochozoa</taxon>
        <taxon>Annelida</taxon>
        <taxon>Clitellata</taxon>
        <taxon>Hirudinea</taxon>
        <taxon>Rhynchobdellida</taxon>
        <taxon>Glossiphoniidae</taxon>
        <taxon>Helobdella</taxon>
    </lineage>
</organism>
<dbReference type="AlphaFoldDB" id="T1FQ16"/>
<dbReference type="GeneID" id="20210913"/>
<dbReference type="KEGG" id="hro:HELRODRAFT_188487"/>
<keyword evidence="3" id="KW-1185">Reference proteome</keyword>
<evidence type="ECO:0000313" key="3">
    <source>
        <dbReference type="Proteomes" id="UP000015101"/>
    </source>
</evidence>
<dbReference type="HOGENOM" id="CLU_1827392_0_0_1"/>